<dbReference type="NCBIfam" id="TIGR04306">
    <property type="entry name" value="salvage_TenA"/>
    <property type="match status" value="1"/>
</dbReference>
<comment type="subunit">
    <text evidence="4">Homotetramer.</text>
</comment>
<dbReference type="InterPro" id="IPR016084">
    <property type="entry name" value="Haem_Oase-like_multi-hlx"/>
</dbReference>
<dbReference type="RefSeq" id="WP_089199569.1">
    <property type="nucleotide sequence ID" value="NZ_NHRJ02000003.1"/>
</dbReference>
<proteinExistence type="inferred from homology"/>
<evidence type="ECO:0000313" key="12">
    <source>
        <dbReference type="Proteomes" id="UP000214746"/>
    </source>
</evidence>
<dbReference type="PANTHER" id="PTHR43198:SF2">
    <property type="entry name" value="SI:CH1073-67J19.1-RELATED"/>
    <property type="match status" value="1"/>
</dbReference>
<keyword evidence="9" id="KW-0378">Hydrolase</keyword>
<evidence type="ECO:0000256" key="4">
    <source>
        <dbReference type="ARBA" id="ARBA00011881"/>
    </source>
</evidence>
<dbReference type="GO" id="GO:0009228">
    <property type="term" value="P:thiamine biosynthetic process"/>
    <property type="evidence" value="ECO:0007669"/>
    <property type="project" value="UniProtKB-KW"/>
</dbReference>
<evidence type="ECO:0000256" key="7">
    <source>
        <dbReference type="ARBA" id="ARBA00022977"/>
    </source>
</evidence>
<comment type="pathway">
    <text evidence="2 9">Cofactor biosynthesis; thiamine diphosphate biosynthesis.</text>
</comment>
<dbReference type="InterPro" id="IPR050967">
    <property type="entry name" value="Thiamine_Salvage_TenA"/>
</dbReference>
<comment type="function">
    <text evidence="9">Catalyzes an amino-pyrimidine hydrolysis reaction at the C5' of the pyrimidine moiety of thiamine compounds, a reaction that is part of a thiamine salvage pathway.</text>
</comment>
<comment type="caution">
    <text evidence="11">The sequence shown here is derived from an EMBL/GenBank/DDBJ whole genome shotgun (WGS) entry which is preliminary data.</text>
</comment>
<dbReference type="CDD" id="cd19364">
    <property type="entry name" value="TenA_C_BsTenA-like"/>
    <property type="match status" value="1"/>
</dbReference>
<evidence type="ECO:0000259" key="10">
    <source>
        <dbReference type="Pfam" id="PF03070"/>
    </source>
</evidence>
<dbReference type="InterPro" id="IPR004305">
    <property type="entry name" value="Thiaminase-2/PQQC"/>
</dbReference>
<evidence type="ECO:0000256" key="1">
    <source>
        <dbReference type="ARBA" id="ARBA00001881"/>
    </source>
</evidence>
<dbReference type="PANTHER" id="PTHR43198">
    <property type="entry name" value="BIFUNCTIONAL TH2 PROTEIN"/>
    <property type="match status" value="1"/>
</dbReference>
<dbReference type="SUPFAM" id="SSF48613">
    <property type="entry name" value="Heme oxygenase-like"/>
    <property type="match status" value="1"/>
</dbReference>
<name>A0A2W1NR80_PAEXE</name>
<dbReference type="GO" id="GO:0050334">
    <property type="term" value="F:thiaminase activity"/>
    <property type="evidence" value="ECO:0007669"/>
    <property type="project" value="UniProtKB-EC"/>
</dbReference>
<evidence type="ECO:0000256" key="5">
    <source>
        <dbReference type="ARBA" id="ARBA00012684"/>
    </source>
</evidence>
<evidence type="ECO:0000256" key="8">
    <source>
        <dbReference type="ARBA" id="ARBA00048337"/>
    </source>
</evidence>
<keyword evidence="12" id="KW-1185">Reference proteome</keyword>
<keyword evidence="7 9" id="KW-0784">Thiamine biosynthesis</keyword>
<evidence type="ECO:0000256" key="2">
    <source>
        <dbReference type="ARBA" id="ARBA00004948"/>
    </source>
</evidence>
<evidence type="ECO:0000256" key="9">
    <source>
        <dbReference type="RuleBase" id="RU363093"/>
    </source>
</evidence>
<dbReference type="EC" id="3.5.99.2" evidence="5 9"/>
<dbReference type="Pfam" id="PF03070">
    <property type="entry name" value="TENA_THI-4"/>
    <property type="match status" value="1"/>
</dbReference>
<comment type="catalytic activity">
    <reaction evidence="8 9">
        <text>thiamine + H2O = 5-(2-hydroxyethyl)-4-methylthiazole + 4-amino-5-hydroxymethyl-2-methylpyrimidine + H(+)</text>
        <dbReference type="Rhea" id="RHEA:17509"/>
        <dbReference type="ChEBI" id="CHEBI:15377"/>
        <dbReference type="ChEBI" id="CHEBI:15378"/>
        <dbReference type="ChEBI" id="CHEBI:16892"/>
        <dbReference type="ChEBI" id="CHEBI:17957"/>
        <dbReference type="ChEBI" id="CHEBI:18385"/>
        <dbReference type="EC" id="3.5.99.2"/>
    </reaction>
</comment>
<organism evidence="11 12">
    <name type="scientific">Paenibacillus xerothermodurans</name>
    <dbReference type="NCBI Taxonomy" id="1977292"/>
    <lineage>
        <taxon>Bacteria</taxon>
        <taxon>Bacillati</taxon>
        <taxon>Bacillota</taxon>
        <taxon>Bacilli</taxon>
        <taxon>Bacillales</taxon>
        <taxon>Paenibacillaceae</taxon>
        <taxon>Paenibacillus</taxon>
    </lineage>
</organism>
<feature type="domain" description="Thiaminase-2/PQQC" evidence="10">
    <location>
        <begin position="9"/>
        <end position="212"/>
    </location>
</feature>
<accession>A0A2W1NR80</accession>
<dbReference type="EMBL" id="NHRJ02000003">
    <property type="protein sequence ID" value="PZE21373.1"/>
    <property type="molecule type" value="Genomic_DNA"/>
</dbReference>
<dbReference type="AlphaFoldDB" id="A0A2W1NR80"/>
<dbReference type="Gene3D" id="1.20.910.10">
    <property type="entry name" value="Heme oxygenase-like"/>
    <property type="match status" value="1"/>
</dbReference>
<dbReference type="GO" id="GO:0005829">
    <property type="term" value="C:cytosol"/>
    <property type="evidence" value="ECO:0007669"/>
    <property type="project" value="TreeGrafter"/>
</dbReference>
<evidence type="ECO:0000256" key="6">
    <source>
        <dbReference type="ARBA" id="ARBA00013647"/>
    </source>
</evidence>
<sequence length="222" mass="25639">MKFSEELRQAVDASWNASFEHPFIRGIADGTLPLAKFRHYLLNDSYYLSQFARVQALGAAKATHLFDTNRMVVHAQGTYSAELALHEQFAKQLGITDEERAAFQPAPTAYAYTCHMLSAAYNGHLGDIVAAILPCYWLYFEIGERLQGLTPEEPIYREWINAYGGEWFRELVQEQIDRLDTIAEQVTSSDRERMQRHFVISSHYEHEFWEMADTLESWPTYG</sequence>
<dbReference type="UniPathway" id="UPA00060"/>
<reference evidence="11" key="1">
    <citation type="submission" date="2018-06" db="EMBL/GenBank/DDBJ databases">
        <title>Paenibacillus xerothermodurans sp. nov. an extremely dry heat resistant spore forming bacterium isolated from the soil of Cape Canaveral, Florida.</title>
        <authorList>
            <person name="Seuylemezian A."/>
            <person name="Kaur N."/>
            <person name="Patil P."/>
            <person name="Patil P."/>
            <person name="Mayilraj S."/>
            <person name="Vaishampayan P."/>
        </authorList>
    </citation>
    <scope>NUCLEOTIDE SEQUENCE [LARGE SCALE GENOMIC DNA]</scope>
    <source>
        <strain evidence="11">ATCC 27380</strain>
    </source>
</reference>
<dbReference type="GO" id="GO:0009229">
    <property type="term" value="P:thiamine diphosphate biosynthetic process"/>
    <property type="evidence" value="ECO:0007669"/>
    <property type="project" value="UniProtKB-UniPathway"/>
</dbReference>
<comment type="catalytic activity">
    <reaction evidence="1 9">
        <text>4-amino-5-aminomethyl-2-methylpyrimidine + H2O = 4-amino-5-hydroxymethyl-2-methylpyrimidine + NH4(+)</text>
        <dbReference type="Rhea" id="RHEA:31799"/>
        <dbReference type="ChEBI" id="CHEBI:15377"/>
        <dbReference type="ChEBI" id="CHEBI:16892"/>
        <dbReference type="ChEBI" id="CHEBI:28938"/>
        <dbReference type="ChEBI" id="CHEBI:63416"/>
        <dbReference type="EC" id="3.5.99.2"/>
    </reaction>
</comment>
<dbReference type="Proteomes" id="UP000214746">
    <property type="component" value="Unassembled WGS sequence"/>
</dbReference>
<evidence type="ECO:0000256" key="3">
    <source>
        <dbReference type="ARBA" id="ARBA00010264"/>
    </source>
</evidence>
<gene>
    <name evidence="11" type="primary">tenA</name>
    <name evidence="11" type="ORF">CBW46_008415</name>
</gene>
<comment type="similarity">
    <text evidence="3 9">Belongs to the TenA family.</text>
</comment>
<evidence type="ECO:0000313" key="11">
    <source>
        <dbReference type="EMBL" id="PZE21373.1"/>
    </source>
</evidence>
<dbReference type="OrthoDB" id="34166at2"/>
<protein>
    <recommendedName>
        <fullName evidence="6 9">Aminopyrimidine aminohydrolase</fullName>
        <ecNumber evidence="5 9">3.5.99.2</ecNumber>
    </recommendedName>
</protein>
<dbReference type="InterPro" id="IPR027574">
    <property type="entry name" value="Thiaminase_II"/>
</dbReference>